<keyword evidence="3" id="KW-1185">Reference proteome</keyword>
<gene>
    <name evidence="2" type="ORF">PBV87_22400</name>
</gene>
<dbReference type="PANTHER" id="PTHR42867:SF1">
    <property type="entry name" value="MEMBRANE PROTEIN-RELATED"/>
    <property type="match status" value="1"/>
</dbReference>
<name>A0AA42DYD4_9FIRM</name>
<feature type="transmembrane region" description="Helical" evidence="1">
    <location>
        <begin position="106"/>
        <end position="130"/>
    </location>
</feature>
<reference evidence="2" key="1">
    <citation type="journal article" date="2023" name="Int. J. Syst. Evol. Microbiol.">
        <title>&lt;i&gt;Holtiella tumoricola&lt;/i&gt; gen. nov. sp. nov., isolated from a human clinical sample.</title>
        <authorList>
            <person name="Allen-Vercoe E."/>
            <person name="Daigneault M.C."/>
            <person name="Vancuren S.J."/>
            <person name="Cochrane K."/>
            <person name="O'Neal L.L."/>
            <person name="Sankaranarayanan K."/>
            <person name="Lawson P.A."/>
        </authorList>
    </citation>
    <scope>NUCLEOTIDE SEQUENCE</scope>
    <source>
        <strain evidence="2">CC70A</strain>
    </source>
</reference>
<comment type="caution">
    <text evidence="2">The sequence shown here is derived from an EMBL/GenBank/DDBJ whole genome shotgun (WGS) entry which is preliminary data.</text>
</comment>
<evidence type="ECO:0000313" key="3">
    <source>
        <dbReference type="Proteomes" id="UP001169242"/>
    </source>
</evidence>
<keyword evidence="1" id="KW-0812">Transmembrane</keyword>
<dbReference type="InterPro" id="IPR010787">
    <property type="entry name" value="DUF1385"/>
</dbReference>
<evidence type="ECO:0000313" key="2">
    <source>
        <dbReference type="EMBL" id="MDA3734229.1"/>
    </source>
</evidence>
<feature type="transmembrane region" description="Helical" evidence="1">
    <location>
        <begin position="232"/>
        <end position="253"/>
    </location>
</feature>
<evidence type="ECO:0000256" key="1">
    <source>
        <dbReference type="SAM" id="Phobius"/>
    </source>
</evidence>
<dbReference type="Proteomes" id="UP001169242">
    <property type="component" value="Unassembled WGS sequence"/>
</dbReference>
<dbReference type="PANTHER" id="PTHR42867">
    <property type="entry name" value="MEMBRANE PROTEIN-RELATED"/>
    <property type="match status" value="1"/>
</dbReference>
<proteinExistence type="predicted"/>
<sequence>MARTDIGGQAVIEGVMMKGRKIYAVAVRKPDEEIVVDVQDTKSILDKYKILRWPILRGIAVFVESLTLGVKTLSYSAEVFGDDEELEESKFEKWLMEKLGDKAEKFLIGVTMCISFVLAIGIFMILPMLMSTLFKGFIESSFVLNLVEGAFRIAIFLGYMKLVTCLKDIQRTFQYHGAEHKTINCLEKEQELTVENVRKCSRLHKSCGTSFLFVVMIVSILVFSLFTTESVWLRMVVRIVMVPVVAGISYEFIRWARKADSNKLAILLSKPGMWLQKSFTTLEPDDKQIEVAIAAVKGVLDNEHSEGTTKRCNC</sequence>
<dbReference type="Pfam" id="PF07136">
    <property type="entry name" value="DUF1385"/>
    <property type="match status" value="1"/>
</dbReference>
<dbReference type="EMBL" id="JAQIFT010000074">
    <property type="protein sequence ID" value="MDA3734229.1"/>
    <property type="molecule type" value="Genomic_DNA"/>
</dbReference>
<protein>
    <submittedName>
        <fullName evidence="2">DUF1385 domain-containing protein</fullName>
    </submittedName>
</protein>
<accession>A0AA42DYD4</accession>
<dbReference type="AlphaFoldDB" id="A0AA42DYD4"/>
<feature type="transmembrane region" description="Helical" evidence="1">
    <location>
        <begin position="142"/>
        <end position="162"/>
    </location>
</feature>
<dbReference type="RefSeq" id="WP_053982714.1">
    <property type="nucleotide sequence ID" value="NZ_JAQIFT010000074.1"/>
</dbReference>
<keyword evidence="1" id="KW-0472">Membrane</keyword>
<organism evidence="2 3">
    <name type="scientific">Holtiella tumoricola</name>
    <dbReference type="NCBI Taxonomy" id="3018743"/>
    <lineage>
        <taxon>Bacteria</taxon>
        <taxon>Bacillati</taxon>
        <taxon>Bacillota</taxon>
        <taxon>Clostridia</taxon>
        <taxon>Lachnospirales</taxon>
        <taxon>Cellulosilyticaceae</taxon>
        <taxon>Holtiella</taxon>
    </lineage>
</organism>
<keyword evidence="1" id="KW-1133">Transmembrane helix</keyword>
<feature type="transmembrane region" description="Helical" evidence="1">
    <location>
        <begin position="207"/>
        <end position="226"/>
    </location>
</feature>